<evidence type="ECO:0000256" key="4">
    <source>
        <dbReference type="ARBA" id="ARBA00023163"/>
    </source>
</evidence>
<accession>A0A7W6JSE4</accession>
<dbReference type="GO" id="GO:0016987">
    <property type="term" value="F:sigma factor activity"/>
    <property type="evidence" value="ECO:0007669"/>
    <property type="project" value="UniProtKB-KW"/>
</dbReference>
<dbReference type="NCBIfam" id="TIGR02937">
    <property type="entry name" value="sigma70-ECF"/>
    <property type="match status" value="1"/>
</dbReference>
<dbReference type="InterPro" id="IPR039425">
    <property type="entry name" value="RNA_pol_sigma-70-like"/>
</dbReference>
<protein>
    <submittedName>
        <fullName evidence="6">RNA polymerase sigma-70 factor (ECF subfamily)</fullName>
    </submittedName>
</protein>
<proteinExistence type="inferred from homology"/>
<dbReference type="InterPro" id="IPR036388">
    <property type="entry name" value="WH-like_DNA-bd_sf"/>
</dbReference>
<keyword evidence="3" id="KW-0731">Sigma factor</keyword>
<evidence type="ECO:0000259" key="5">
    <source>
        <dbReference type="Pfam" id="PF08281"/>
    </source>
</evidence>
<comment type="caution">
    <text evidence="6">The sequence shown here is derived from an EMBL/GenBank/DDBJ whole genome shotgun (WGS) entry which is preliminary data.</text>
</comment>
<dbReference type="EMBL" id="JACIEH010000001">
    <property type="protein sequence ID" value="MBB4097606.1"/>
    <property type="molecule type" value="Genomic_DNA"/>
</dbReference>
<dbReference type="InterPro" id="IPR014284">
    <property type="entry name" value="RNA_pol_sigma-70_dom"/>
</dbReference>
<dbReference type="InterPro" id="IPR013325">
    <property type="entry name" value="RNA_pol_sigma_r2"/>
</dbReference>
<dbReference type="InterPro" id="IPR013249">
    <property type="entry name" value="RNA_pol_sigma70_r4_t2"/>
</dbReference>
<name>A0A7W6JSE4_9SPHN</name>
<evidence type="ECO:0000256" key="2">
    <source>
        <dbReference type="ARBA" id="ARBA00023015"/>
    </source>
</evidence>
<gene>
    <name evidence="6" type="ORF">GGR46_001139</name>
</gene>
<dbReference type="Gene3D" id="1.10.10.10">
    <property type="entry name" value="Winged helix-like DNA-binding domain superfamily/Winged helix DNA-binding domain"/>
    <property type="match status" value="1"/>
</dbReference>
<evidence type="ECO:0000313" key="6">
    <source>
        <dbReference type="EMBL" id="MBB4097606.1"/>
    </source>
</evidence>
<dbReference type="GO" id="GO:0006352">
    <property type="term" value="P:DNA-templated transcription initiation"/>
    <property type="evidence" value="ECO:0007669"/>
    <property type="project" value="InterPro"/>
</dbReference>
<dbReference type="PANTHER" id="PTHR43133:SF63">
    <property type="entry name" value="RNA POLYMERASE SIGMA FACTOR FECI-RELATED"/>
    <property type="match status" value="1"/>
</dbReference>
<feature type="domain" description="RNA polymerase sigma factor 70 region 4 type 2" evidence="5">
    <location>
        <begin position="121"/>
        <end position="171"/>
    </location>
</feature>
<evidence type="ECO:0000313" key="7">
    <source>
        <dbReference type="Proteomes" id="UP000557392"/>
    </source>
</evidence>
<dbReference type="AlphaFoldDB" id="A0A7W6JSE4"/>
<dbReference type="RefSeq" id="WP_183995372.1">
    <property type="nucleotide sequence ID" value="NZ_JACIEH010000001.1"/>
</dbReference>
<dbReference type="PANTHER" id="PTHR43133">
    <property type="entry name" value="RNA POLYMERASE ECF-TYPE SIGMA FACTO"/>
    <property type="match status" value="1"/>
</dbReference>
<keyword evidence="4" id="KW-0804">Transcription</keyword>
<reference evidence="6 7" key="1">
    <citation type="submission" date="2020-08" db="EMBL/GenBank/DDBJ databases">
        <title>Genomic Encyclopedia of Type Strains, Phase IV (KMG-IV): sequencing the most valuable type-strain genomes for metagenomic binning, comparative biology and taxonomic classification.</title>
        <authorList>
            <person name="Goeker M."/>
        </authorList>
    </citation>
    <scope>NUCLEOTIDE SEQUENCE [LARGE SCALE GENOMIC DNA]</scope>
    <source>
        <strain evidence="6 7">DSM 101806</strain>
    </source>
</reference>
<dbReference type="GO" id="GO:0003677">
    <property type="term" value="F:DNA binding"/>
    <property type="evidence" value="ECO:0007669"/>
    <property type="project" value="InterPro"/>
</dbReference>
<comment type="similarity">
    <text evidence="1">Belongs to the sigma-70 factor family. ECF subfamily.</text>
</comment>
<organism evidence="6 7">
    <name type="scientific">Sphingomonas kyeonggiensis</name>
    <dbReference type="NCBI Taxonomy" id="1268553"/>
    <lineage>
        <taxon>Bacteria</taxon>
        <taxon>Pseudomonadati</taxon>
        <taxon>Pseudomonadota</taxon>
        <taxon>Alphaproteobacteria</taxon>
        <taxon>Sphingomonadales</taxon>
        <taxon>Sphingomonadaceae</taxon>
        <taxon>Sphingomonas</taxon>
    </lineage>
</organism>
<dbReference type="SUPFAM" id="SSF88946">
    <property type="entry name" value="Sigma2 domain of RNA polymerase sigma factors"/>
    <property type="match status" value="1"/>
</dbReference>
<sequence length="198" mass="22435">MSEDERDEQGLASGGLVGAFTAARPALLRYLTLRGATADEADDILQEVHLKLLVEKIGPVAEQRAYLYRMTNNHFLGLRRTAGRRARREEDWVEAHSGQEREVDEQPSAETHLIAREQLALLQRVLDGLPDRTRTIFRRFRIDGEPQRRIAEDIGISISAVEKHLARAYEAIAAAKFRLDGDGGNPRHLRIERGRHDI</sequence>
<keyword evidence="7" id="KW-1185">Reference proteome</keyword>
<dbReference type="Gene3D" id="1.10.1740.10">
    <property type="match status" value="1"/>
</dbReference>
<dbReference type="Proteomes" id="UP000557392">
    <property type="component" value="Unassembled WGS sequence"/>
</dbReference>
<dbReference type="Pfam" id="PF08281">
    <property type="entry name" value="Sigma70_r4_2"/>
    <property type="match status" value="1"/>
</dbReference>
<dbReference type="InterPro" id="IPR013324">
    <property type="entry name" value="RNA_pol_sigma_r3/r4-like"/>
</dbReference>
<evidence type="ECO:0000256" key="1">
    <source>
        <dbReference type="ARBA" id="ARBA00010641"/>
    </source>
</evidence>
<dbReference type="SUPFAM" id="SSF88659">
    <property type="entry name" value="Sigma3 and sigma4 domains of RNA polymerase sigma factors"/>
    <property type="match status" value="1"/>
</dbReference>
<keyword evidence="2" id="KW-0805">Transcription regulation</keyword>
<evidence type="ECO:0000256" key="3">
    <source>
        <dbReference type="ARBA" id="ARBA00023082"/>
    </source>
</evidence>